<keyword evidence="9" id="KW-0282">Flagellum</keyword>
<dbReference type="Pfam" id="PF12894">
    <property type="entry name" value="ANAPC4_WD40"/>
    <property type="match status" value="1"/>
</dbReference>
<dbReference type="EMBL" id="JI225180">
    <property type="protein sequence ID" value="ADY49654.1"/>
    <property type="molecule type" value="mRNA"/>
</dbReference>
<dbReference type="Gene3D" id="2.130.10.10">
    <property type="entry name" value="YVTN repeat-like/Quinoprotein amine dehydrogenase"/>
    <property type="match status" value="1"/>
</dbReference>
<keyword evidence="6" id="KW-0966">Cell projection</keyword>
<keyword evidence="2" id="KW-0853">WD repeat</keyword>
<evidence type="ECO:0000256" key="5">
    <source>
        <dbReference type="ARBA" id="ARBA00023069"/>
    </source>
</evidence>
<dbReference type="PANTHER" id="PTHR15722:SF2">
    <property type="entry name" value="INTRAFLAGELLAR TRANSPORT PROTEIN 172 HOMOLOG"/>
    <property type="match status" value="1"/>
</dbReference>
<dbReference type="InterPro" id="IPR024977">
    <property type="entry name" value="Apc4-like_WD40_dom"/>
</dbReference>
<evidence type="ECO:0000256" key="7">
    <source>
        <dbReference type="ARBA" id="ARBA00038130"/>
    </source>
</evidence>
<keyword evidence="5" id="KW-0969">Cilium</keyword>
<sequence>MRLKYLQTILEQQDGAAKIAALDWSPNGAKLAVATADRSIVLFDEKGQRRDKFPTKPTDSRYGKKSYLVKTIVFSPDSTRLAVGDKPIKSFMSIDLGNHGTRRV</sequence>
<dbReference type="SUPFAM" id="SSF50978">
    <property type="entry name" value="WD40 repeat-like"/>
    <property type="match status" value="1"/>
</dbReference>
<evidence type="ECO:0000256" key="4">
    <source>
        <dbReference type="ARBA" id="ARBA00022803"/>
    </source>
</evidence>
<evidence type="ECO:0000256" key="3">
    <source>
        <dbReference type="ARBA" id="ARBA00022737"/>
    </source>
</evidence>
<accession>F1LHQ0</accession>
<evidence type="ECO:0000256" key="2">
    <source>
        <dbReference type="ARBA" id="ARBA00022574"/>
    </source>
</evidence>
<dbReference type="PANTHER" id="PTHR15722">
    <property type="entry name" value="IFT140/172-RELATED"/>
    <property type="match status" value="1"/>
</dbReference>
<comment type="subcellular location">
    <subcellularLocation>
        <location evidence="1">Cell projection</location>
        <location evidence="1">Cilium</location>
    </subcellularLocation>
</comment>
<comment type="similarity">
    <text evidence="7">Belongs to the IFT172 family.</text>
</comment>
<evidence type="ECO:0000256" key="6">
    <source>
        <dbReference type="ARBA" id="ARBA00023273"/>
    </source>
</evidence>
<dbReference type="AlphaFoldDB" id="F1LHQ0"/>
<dbReference type="GO" id="GO:0042073">
    <property type="term" value="P:intraciliary transport"/>
    <property type="evidence" value="ECO:0007669"/>
    <property type="project" value="TreeGrafter"/>
</dbReference>
<protein>
    <submittedName>
        <fullName evidence="9">Intraflagellar transport protein 172</fullName>
    </submittedName>
</protein>
<dbReference type="InterPro" id="IPR015943">
    <property type="entry name" value="WD40/YVTN_repeat-like_dom_sf"/>
</dbReference>
<keyword evidence="3" id="KW-0677">Repeat</keyword>
<reference evidence="9" key="1">
    <citation type="journal article" date="2011" name="Genome Res.">
        <title>Deep small RNA sequencing from the nematode Ascaris reveals conservation, functional diversification, and novel developmental profiles.</title>
        <authorList>
            <person name="Wang J."/>
            <person name="Czech B."/>
            <person name="Crunk A."/>
            <person name="Wallace A."/>
            <person name="Mitreva M."/>
            <person name="Hannon G.J."/>
            <person name="Davis R.E."/>
        </authorList>
    </citation>
    <scope>NUCLEOTIDE SEQUENCE</scope>
</reference>
<dbReference type="GO" id="GO:0005930">
    <property type="term" value="C:axoneme"/>
    <property type="evidence" value="ECO:0007669"/>
    <property type="project" value="TreeGrafter"/>
</dbReference>
<dbReference type="GO" id="GO:0036064">
    <property type="term" value="C:ciliary basal body"/>
    <property type="evidence" value="ECO:0007669"/>
    <property type="project" value="TreeGrafter"/>
</dbReference>
<proteinExistence type="evidence at transcript level"/>
<evidence type="ECO:0000313" key="9">
    <source>
        <dbReference type="EMBL" id="ADY49654.1"/>
    </source>
</evidence>
<dbReference type="InterPro" id="IPR036322">
    <property type="entry name" value="WD40_repeat_dom_sf"/>
</dbReference>
<feature type="domain" description="Anaphase-promoting complex subunit 4-like WD40" evidence="8">
    <location>
        <begin position="11"/>
        <end position="58"/>
    </location>
</feature>
<name>F1LHQ0_ASCSU</name>
<evidence type="ECO:0000256" key="1">
    <source>
        <dbReference type="ARBA" id="ARBA00004138"/>
    </source>
</evidence>
<keyword evidence="4" id="KW-0802">TPR repeat</keyword>
<evidence type="ECO:0000259" key="8">
    <source>
        <dbReference type="Pfam" id="PF12894"/>
    </source>
</evidence>
<organism evidence="9">
    <name type="scientific">Ascaris suum</name>
    <name type="common">Pig roundworm</name>
    <name type="synonym">Ascaris lumbricoides</name>
    <dbReference type="NCBI Taxonomy" id="6253"/>
    <lineage>
        <taxon>Eukaryota</taxon>
        <taxon>Metazoa</taxon>
        <taxon>Ecdysozoa</taxon>
        <taxon>Nematoda</taxon>
        <taxon>Chromadorea</taxon>
        <taxon>Rhabditida</taxon>
        <taxon>Spirurina</taxon>
        <taxon>Ascaridomorpha</taxon>
        <taxon>Ascaridoidea</taxon>
        <taxon>Ascarididae</taxon>
        <taxon>Ascaris</taxon>
    </lineage>
</organism>
<dbReference type="GO" id="GO:0030992">
    <property type="term" value="C:intraciliary transport particle B"/>
    <property type="evidence" value="ECO:0007669"/>
    <property type="project" value="TreeGrafter"/>
</dbReference>